<dbReference type="SUPFAM" id="SSF56801">
    <property type="entry name" value="Acetyl-CoA synthetase-like"/>
    <property type="match status" value="1"/>
</dbReference>
<keyword evidence="3" id="KW-0587">Phenylpropanoid metabolism</keyword>
<dbReference type="PANTHER" id="PTHR43201:SF8">
    <property type="entry name" value="ACYL-COA SYNTHETASE FAMILY MEMBER 3"/>
    <property type="match status" value="1"/>
</dbReference>
<dbReference type="Gene3D" id="3.40.50.12780">
    <property type="entry name" value="N-terminal domain of ligase-like"/>
    <property type="match status" value="1"/>
</dbReference>
<dbReference type="PANTHER" id="PTHR43201">
    <property type="entry name" value="ACYL-COA SYNTHETASE"/>
    <property type="match status" value="1"/>
</dbReference>
<accession>A0AAE1WL63</accession>
<evidence type="ECO:0000256" key="1">
    <source>
        <dbReference type="ARBA" id="ARBA00004930"/>
    </source>
</evidence>
<dbReference type="Pfam" id="PF00501">
    <property type="entry name" value="AMP-binding"/>
    <property type="match status" value="1"/>
</dbReference>
<protein>
    <submittedName>
        <fullName evidence="5">Malonate--CoA ligase</fullName>
    </submittedName>
</protein>
<dbReference type="GO" id="GO:0031956">
    <property type="term" value="F:medium-chain fatty acid-CoA ligase activity"/>
    <property type="evidence" value="ECO:0007669"/>
    <property type="project" value="TreeGrafter"/>
</dbReference>
<dbReference type="AlphaFoldDB" id="A0AAE1WL63"/>
<dbReference type="InterPro" id="IPR020845">
    <property type="entry name" value="AMP-binding_CS"/>
</dbReference>
<comment type="similarity">
    <text evidence="2">Belongs to the ATP-dependent AMP-binding enzyme family.</text>
</comment>
<organism evidence="5 6">
    <name type="scientific">Sesamum angolense</name>
    <dbReference type="NCBI Taxonomy" id="2727404"/>
    <lineage>
        <taxon>Eukaryota</taxon>
        <taxon>Viridiplantae</taxon>
        <taxon>Streptophyta</taxon>
        <taxon>Embryophyta</taxon>
        <taxon>Tracheophyta</taxon>
        <taxon>Spermatophyta</taxon>
        <taxon>Magnoliopsida</taxon>
        <taxon>eudicotyledons</taxon>
        <taxon>Gunneridae</taxon>
        <taxon>Pentapetalae</taxon>
        <taxon>asterids</taxon>
        <taxon>lamiids</taxon>
        <taxon>Lamiales</taxon>
        <taxon>Pedaliaceae</taxon>
        <taxon>Sesamum</taxon>
    </lineage>
</organism>
<dbReference type="GO" id="GO:0009698">
    <property type="term" value="P:phenylpropanoid metabolic process"/>
    <property type="evidence" value="ECO:0007669"/>
    <property type="project" value="UniProtKB-KW"/>
</dbReference>
<feature type="domain" description="AMP-dependent synthetase/ligase" evidence="4">
    <location>
        <begin position="130"/>
        <end position="321"/>
    </location>
</feature>
<proteinExistence type="inferred from homology"/>
<evidence type="ECO:0000256" key="3">
    <source>
        <dbReference type="ARBA" id="ARBA00023051"/>
    </source>
</evidence>
<dbReference type="InterPro" id="IPR020459">
    <property type="entry name" value="AMP-binding"/>
</dbReference>
<comment type="pathway">
    <text evidence="1">Phytoalexin biosynthesis; 3,4',5-trihydroxystilbene biosynthesis; 3,4',5-trihydroxystilbene from trans-4-coumarate: step 1/2.</text>
</comment>
<evidence type="ECO:0000313" key="6">
    <source>
        <dbReference type="Proteomes" id="UP001289374"/>
    </source>
</evidence>
<dbReference type="EMBL" id="JACGWL010000009">
    <property type="protein sequence ID" value="KAK4395232.1"/>
    <property type="molecule type" value="Genomic_DNA"/>
</dbReference>
<evidence type="ECO:0000313" key="5">
    <source>
        <dbReference type="EMBL" id="KAK4395232.1"/>
    </source>
</evidence>
<name>A0AAE1WL63_9LAMI</name>
<evidence type="ECO:0000256" key="2">
    <source>
        <dbReference type="ARBA" id="ARBA00006432"/>
    </source>
</evidence>
<dbReference type="Proteomes" id="UP001289374">
    <property type="component" value="Unassembled WGS sequence"/>
</dbReference>
<keyword evidence="6" id="KW-1185">Reference proteome</keyword>
<gene>
    <name evidence="5" type="ORF">Sango_1677500</name>
</gene>
<dbReference type="PROSITE" id="PS00455">
    <property type="entry name" value="AMP_BINDING"/>
    <property type="match status" value="1"/>
</dbReference>
<sequence>MVRLNFLPYCASCRCLQDPCSSYSGFRFLHPLSVFSLKVPSFCSSQYRLFSSVDGMLKWALEKTVFSVGIAALVVGIDRVLIEAEWSLRYTSICLWSFVIYNDLSFLFIGTHNSILMELVKAVAHRGSISPESIAVTADQKSHSYHQLILSARKISSNLLTGANLHSVKGSGENKHLGGARVGIVAKPSPEFVAGVLGTWFSGGVAVPLALSYPEAELLHVMNDSDITMILSTEDHQELMKAVAAKTSAQMSLLPSVPSVSTKSTELDHTRNGELDGTRCLQETEIPHEISGDDPALIIYTSGTTGKPKGVVHTHKGVLAQWDPLTRVPLSVLSIGSNADRCLGIHIH</sequence>
<keyword evidence="5" id="KW-0436">Ligase</keyword>
<comment type="caution">
    <text evidence="5">The sequence shown here is derived from an EMBL/GenBank/DDBJ whole genome shotgun (WGS) entry which is preliminary data.</text>
</comment>
<reference evidence="5" key="1">
    <citation type="submission" date="2020-06" db="EMBL/GenBank/DDBJ databases">
        <authorList>
            <person name="Li T."/>
            <person name="Hu X."/>
            <person name="Zhang T."/>
            <person name="Song X."/>
            <person name="Zhang H."/>
            <person name="Dai N."/>
            <person name="Sheng W."/>
            <person name="Hou X."/>
            <person name="Wei L."/>
        </authorList>
    </citation>
    <scope>NUCLEOTIDE SEQUENCE</scope>
    <source>
        <strain evidence="5">K16</strain>
        <tissue evidence="5">Leaf</tissue>
    </source>
</reference>
<dbReference type="InterPro" id="IPR042099">
    <property type="entry name" value="ANL_N_sf"/>
</dbReference>
<dbReference type="PRINTS" id="PR00154">
    <property type="entry name" value="AMPBINDING"/>
</dbReference>
<dbReference type="GO" id="GO:0006631">
    <property type="term" value="P:fatty acid metabolic process"/>
    <property type="evidence" value="ECO:0007669"/>
    <property type="project" value="TreeGrafter"/>
</dbReference>
<dbReference type="InterPro" id="IPR000873">
    <property type="entry name" value="AMP-dep_synth/lig_dom"/>
</dbReference>
<evidence type="ECO:0000259" key="4">
    <source>
        <dbReference type="Pfam" id="PF00501"/>
    </source>
</evidence>
<reference evidence="5" key="2">
    <citation type="journal article" date="2024" name="Plant">
        <title>Genomic evolution and insights into agronomic trait innovations of Sesamum species.</title>
        <authorList>
            <person name="Miao H."/>
            <person name="Wang L."/>
            <person name="Qu L."/>
            <person name="Liu H."/>
            <person name="Sun Y."/>
            <person name="Le M."/>
            <person name="Wang Q."/>
            <person name="Wei S."/>
            <person name="Zheng Y."/>
            <person name="Lin W."/>
            <person name="Duan Y."/>
            <person name="Cao H."/>
            <person name="Xiong S."/>
            <person name="Wang X."/>
            <person name="Wei L."/>
            <person name="Li C."/>
            <person name="Ma Q."/>
            <person name="Ju M."/>
            <person name="Zhao R."/>
            <person name="Li G."/>
            <person name="Mu C."/>
            <person name="Tian Q."/>
            <person name="Mei H."/>
            <person name="Zhang T."/>
            <person name="Gao T."/>
            <person name="Zhang H."/>
        </authorList>
    </citation>
    <scope>NUCLEOTIDE SEQUENCE</scope>
    <source>
        <strain evidence="5">K16</strain>
    </source>
</reference>